<feature type="transmembrane region" description="Helical" evidence="4">
    <location>
        <begin position="331"/>
        <end position="351"/>
    </location>
</feature>
<sequence length="363" mass="41373">MLEIIFTIILVGYFVQTVIFIVGTNKKFPKIPYEKLPTATVIVAARNEEENILRTLNSLALLEYPEGKLEIILVDDQSTDATGKIMDEFIMDKPHFKKITTHKDDLKLIGKMRALAYGVKEAKGEIILTTDADCEVKPTWVKSICSYYQDDVALVTGFTTQVADNWFGGMQALDFIYLLTAGAGTVNIGKPISCIGNNMSYRKSAYDEVGGYEALPFSVTEDFTLMNAIYNLNKYKVIFPLDKDALVTSLPCKDIKSLIRQKKRWGVGGLGVPFRGFVIMFWGFLANLLVLLTPFFFSANWLYLITFKVAMDFFLLYPVHKKLGIEKNLKYFFHHQIYYLIYVVILPFIVLPNKKVVWKGRTY</sequence>
<keyword evidence="4" id="KW-1133">Transmembrane helix</keyword>
<dbReference type="Gene3D" id="3.90.550.10">
    <property type="entry name" value="Spore Coat Polysaccharide Biosynthesis Protein SpsA, Chain A"/>
    <property type="match status" value="1"/>
</dbReference>
<dbReference type="Pfam" id="PF00535">
    <property type="entry name" value="Glycos_transf_2"/>
    <property type="match status" value="1"/>
</dbReference>
<feature type="transmembrane region" description="Helical" evidence="4">
    <location>
        <begin position="265"/>
        <end position="289"/>
    </location>
</feature>
<feature type="transmembrane region" description="Helical" evidence="4">
    <location>
        <begin position="6"/>
        <end position="25"/>
    </location>
</feature>
<keyword evidence="4" id="KW-0812">Transmembrane</keyword>
<comment type="caution">
    <text evidence="6">The sequence shown here is derived from an EMBL/GenBank/DDBJ whole genome shotgun (WGS) entry which is preliminary data.</text>
</comment>
<feature type="transmembrane region" description="Helical" evidence="4">
    <location>
        <begin position="301"/>
        <end position="319"/>
    </location>
</feature>
<organism evidence="6">
    <name type="scientific">Ignavibacterium album</name>
    <dbReference type="NCBI Taxonomy" id="591197"/>
    <lineage>
        <taxon>Bacteria</taxon>
        <taxon>Pseudomonadati</taxon>
        <taxon>Ignavibacteriota</taxon>
        <taxon>Ignavibacteria</taxon>
        <taxon>Ignavibacteriales</taxon>
        <taxon>Ignavibacteriaceae</taxon>
        <taxon>Ignavibacterium</taxon>
    </lineage>
</organism>
<evidence type="ECO:0000259" key="5">
    <source>
        <dbReference type="Pfam" id="PF00535"/>
    </source>
</evidence>
<dbReference type="AlphaFoldDB" id="A0A7V3E728"/>
<evidence type="ECO:0000256" key="3">
    <source>
        <dbReference type="ARBA" id="ARBA00022679"/>
    </source>
</evidence>
<keyword evidence="3 6" id="KW-0808">Transferase</keyword>
<dbReference type="PANTHER" id="PTHR43630:SF1">
    <property type="entry name" value="POLY-BETA-1,6-N-ACETYL-D-GLUCOSAMINE SYNTHASE"/>
    <property type="match status" value="1"/>
</dbReference>
<keyword evidence="2" id="KW-0328">Glycosyltransferase</keyword>
<proteinExistence type="inferred from homology"/>
<dbReference type="InterPro" id="IPR029044">
    <property type="entry name" value="Nucleotide-diphossugar_trans"/>
</dbReference>
<dbReference type="PANTHER" id="PTHR43630">
    <property type="entry name" value="POLY-BETA-1,6-N-ACETYL-D-GLUCOSAMINE SYNTHASE"/>
    <property type="match status" value="1"/>
</dbReference>
<protein>
    <submittedName>
        <fullName evidence="6">Glycosyltransferase</fullName>
    </submittedName>
</protein>
<dbReference type="SUPFAM" id="SSF53448">
    <property type="entry name" value="Nucleotide-diphospho-sugar transferases"/>
    <property type="match status" value="1"/>
</dbReference>
<comment type="similarity">
    <text evidence="1">Belongs to the glycosyltransferase 2 family.</text>
</comment>
<name>A0A7V3E728_9BACT</name>
<dbReference type="EMBL" id="DSUJ01000008">
    <property type="protein sequence ID" value="HFI91625.1"/>
    <property type="molecule type" value="Genomic_DNA"/>
</dbReference>
<evidence type="ECO:0000313" key="6">
    <source>
        <dbReference type="EMBL" id="HFI91625.1"/>
    </source>
</evidence>
<evidence type="ECO:0000256" key="4">
    <source>
        <dbReference type="SAM" id="Phobius"/>
    </source>
</evidence>
<evidence type="ECO:0000256" key="1">
    <source>
        <dbReference type="ARBA" id="ARBA00006739"/>
    </source>
</evidence>
<gene>
    <name evidence="6" type="ORF">ENS31_08890</name>
</gene>
<dbReference type="InterPro" id="IPR001173">
    <property type="entry name" value="Glyco_trans_2-like"/>
</dbReference>
<keyword evidence="4" id="KW-0472">Membrane</keyword>
<accession>A0A7V3E728</accession>
<dbReference type="GO" id="GO:0016757">
    <property type="term" value="F:glycosyltransferase activity"/>
    <property type="evidence" value="ECO:0007669"/>
    <property type="project" value="UniProtKB-KW"/>
</dbReference>
<evidence type="ECO:0000256" key="2">
    <source>
        <dbReference type="ARBA" id="ARBA00022676"/>
    </source>
</evidence>
<feature type="domain" description="Glycosyltransferase 2-like" evidence="5">
    <location>
        <begin position="40"/>
        <end position="209"/>
    </location>
</feature>
<reference evidence="6" key="1">
    <citation type="journal article" date="2020" name="mSystems">
        <title>Genome- and Community-Level Interaction Insights into Carbon Utilization and Element Cycling Functions of Hydrothermarchaeota in Hydrothermal Sediment.</title>
        <authorList>
            <person name="Zhou Z."/>
            <person name="Liu Y."/>
            <person name="Xu W."/>
            <person name="Pan J."/>
            <person name="Luo Z.H."/>
            <person name="Li M."/>
        </authorList>
    </citation>
    <scope>NUCLEOTIDE SEQUENCE [LARGE SCALE GENOMIC DNA]</scope>
    <source>
        <strain evidence="6">SpSt-479</strain>
    </source>
</reference>